<dbReference type="SUPFAM" id="SSF55486">
    <property type="entry name" value="Metalloproteases ('zincins'), catalytic domain"/>
    <property type="match status" value="1"/>
</dbReference>
<evidence type="ECO:0000256" key="7">
    <source>
        <dbReference type="ARBA" id="ARBA00022833"/>
    </source>
</evidence>
<comment type="cofactor">
    <cofactor evidence="1">
        <name>Zn(2+)</name>
        <dbReference type="ChEBI" id="CHEBI:29105"/>
    </cofactor>
</comment>
<dbReference type="PANTHER" id="PTHR46986:SF1">
    <property type="entry name" value="ENDORIBONUCLEASE YBEY, CHLOROPLASTIC"/>
    <property type="match status" value="1"/>
</dbReference>
<keyword evidence="6 8" id="KW-0378">Hydrolase</keyword>
<keyword evidence="3" id="KW-0540">Nuclease</keyword>
<evidence type="ECO:0000256" key="3">
    <source>
        <dbReference type="ARBA" id="ARBA00022722"/>
    </source>
</evidence>
<evidence type="ECO:0000256" key="5">
    <source>
        <dbReference type="ARBA" id="ARBA00022759"/>
    </source>
</evidence>
<dbReference type="GO" id="GO:0004519">
    <property type="term" value="F:endonuclease activity"/>
    <property type="evidence" value="ECO:0007669"/>
    <property type="project" value="UniProtKB-KW"/>
</dbReference>
<dbReference type="Pfam" id="PF02130">
    <property type="entry name" value="YbeY"/>
    <property type="match status" value="1"/>
</dbReference>
<organism evidence="8">
    <name type="scientific">hydrothermal vent metagenome</name>
    <dbReference type="NCBI Taxonomy" id="652676"/>
    <lineage>
        <taxon>unclassified sequences</taxon>
        <taxon>metagenomes</taxon>
        <taxon>ecological metagenomes</taxon>
    </lineage>
</organism>
<evidence type="ECO:0000256" key="4">
    <source>
        <dbReference type="ARBA" id="ARBA00022723"/>
    </source>
</evidence>
<dbReference type="InterPro" id="IPR020549">
    <property type="entry name" value="YbeY_CS"/>
</dbReference>
<proteinExistence type="inferred from homology"/>
<keyword evidence="4" id="KW-0479">Metal-binding</keyword>
<reference evidence="8" key="1">
    <citation type="submission" date="2018-06" db="EMBL/GenBank/DDBJ databases">
        <authorList>
            <person name="Zhirakovskaya E."/>
        </authorList>
    </citation>
    <scope>NUCLEOTIDE SEQUENCE</scope>
</reference>
<accession>A0A3B0SC67</accession>
<dbReference type="InterPro" id="IPR002036">
    <property type="entry name" value="YbeY"/>
</dbReference>
<name>A0A3B0SC67_9ZZZZ</name>
<evidence type="ECO:0000313" key="8">
    <source>
        <dbReference type="EMBL" id="VAW01880.1"/>
    </source>
</evidence>
<dbReference type="AlphaFoldDB" id="A0A3B0SC67"/>
<dbReference type="PANTHER" id="PTHR46986">
    <property type="entry name" value="ENDORIBONUCLEASE YBEY, CHLOROPLASTIC"/>
    <property type="match status" value="1"/>
</dbReference>
<keyword evidence="7" id="KW-0862">Zinc</keyword>
<gene>
    <name evidence="8" type="ORF">MNBD_ACTINO02-149</name>
</gene>
<dbReference type="EMBL" id="UOEK01000220">
    <property type="protein sequence ID" value="VAW01880.1"/>
    <property type="molecule type" value="Genomic_DNA"/>
</dbReference>
<dbReference type="HAMAP" id="MF_00009">
    <property type="entry name" value="Endoribonucl_YbeY"/>
    <property type="match status" value="1"/>
</dbReference>
<dbReference type="PROSITE" id="PS01306">
    <property type="entry name" value="UPF0054"/>
    <property type="match status" value="1"/>
</dbReference>
<keyword evidence="5" id="KW-0255">Endonuclease</keyword>
<dbReference type="GO" id="GO:0046872">
    <property type="term" value="F:metal ion binding"/>
    <property type="evidence" value="ECO:0007669"/>
    <property type="project" value="UniProtKB-KW"/>
</dbReference>
<evidence type="ECO:0000256" key="6">
    <source>
        <dbReference type="ARBA" id="ARBA00022801"/>
    </source>
</evidence>
<dbReference type="Gene3D" id="3.40.390.30">
    <property type="entry name" value="Metalloproteases ('zincins'), catalytic domain"/>
    <property type="match status" value="1"/>
</dbReference>
<comment type="similarity">
    <text evidence="2">Belongs to the endoribonuclease YbeY family.</text>
</comment>
<dbReference type="GO" id="GO:0006364">
    <property type="term" value="P:rRNA processing"/>
    <property type="evidence" value="ECO:0007669"/>
    <property type="project" value="InterPro"/>
</dbReference>
<dbReference type="InterPro" id="IPR023091">
    <property type="entry name" value="MetalPrtase_cat_dom_sf_prd"/>
</dbReference>
<dbReference type="GO" id="GO:0004222">
    <property type="term" value="F:metalloendopeptidase activity"/>
    <property type="evidence" value="ECO:0007669"/>
    <property type="project" value="InterPro"/>
</dbReference>
<dbReference type="NCBIfam" id="TIGR00043">
    <property type="entry name" value="rRNA maturation RNase YbeY"/>
    <property type="match status" value="1"/>
</dbReference>
<sequence>MTVLVTDDQDDPIPTKPLSDLAGITMEAEGLERETVVALSLVDVSRMAVLNETHLGKTGPTDVLSFPIEDAIPGDPPVQIVGGPPVHIGDIFICPEIVKANALSQEMSFDEEMSLMVVHGVLHLLGYDHVDDADAELMEGRERTILEAAGRVRT</sequence>
<evidence type="ECO:0000256" key="2">
    <source>
        <dbReference type="ARBA" id="ARBA00010875"/>
    </source>
</evidence>
<protein>
    <submittedName>
        <fullName evidence="8">Metal-dependent hydrolase YbeY, involved in rRNA and/or ribosome maturation and assembly</fullName>
    </submittedName>
</protein>
<evidence type="ECO:0000256" key="1">
    <source>
        <dbReference type="ARBA" id="ARBA00001947"/>
    </source>
</evidence>